<protein>
    <recommendedName>
        <fullName evidence="4">AB hydrolase-1 domain-containing protein</fullName>
    </recommendedName>
</protein>
<reference evidence="2 3" key="1">
    <citation type="submission" date="2015-02" db="EMBL/GenBank/DDBJ databases">
        <title>Draft Genome Sequences of Two Closely-Related Aflatoxigenic Aspergillus Species Obtained from the Cote d'Ivoire.</title>
        <authorList>
            <person name="Moore G.G."/>
            <person name="Beltz S.B."/>
            <person name="Mack B.M."/>
        </authorList>
    </citation>
    <scope>NUCLEOTIDE SEQUENCE [LARGE SCALE GENOMIC DNA]</scope>
    <source>
        <strain evidence="2 3">SRRC1432</strain>
    </source>
</reference>
<evidence type="ECO:0008006" key="4">
    <source>
        <dbReference type="Google" id="ProtNLM"/>
    </source>
</evidence>
<dbReference type="Gene3D" id="3.40.50.1820">
    <property type="entry name" value="alpha/beta hydrolase"/>
    <property type="match status" value="1"/>
</dbReference>
<feature type="region of interest" description="Disordered" evidence="1">
    <location>
        <begin position="12"/>
        <end position="37"/>
    </location>
</feature>
<dbReference type="InterPro" id="IPR029058">
    <property type="entry name" value="AB_hydrolase_fold"/>
</dbReference>
<feature type="compositionally biased region" description="Polar residues" evidence="1">
    <location>
        <begin position="27"/>
        <end position="37"/>
    </location>
</feature>
<sequence>MHSGLKFKFKHKLMKKKKKKKKPVTDPLTTLDASPRFQQANNNMTTLSRKTYAIAGIQTTVFGLDELPPQAAEVACLWLLHPRLATLERMTAIATAVIVDWNKRIQEGRAGPGPLPKGLIAVAFDQRNHGTRLIDPVCNESWRDGNPRHAQDMFAIFQGTARDVSLLIDYLPSYIFPQPNRRVSENLVLGISLGGHAAWSCILHEPRITTGVVIIGCPDYVNLMADRARLSKLSTWTTPAGAGAGATFLGSQDFPASLLETVARYDPASLFLSYLDLGGPEAQPIRATDALPEPTEAQKAALRPLFARCLAGKKILNLSGGLDKLVPYHKGEAFLEWLKRAVAPGEGWFADCAVTFEDIIDRDAGHEVTPEMFDEVVRFIGDTLAVGEEGNKAYVRESKI</sequence>
<dbReference type="EMBL" id="JYKN01001124">
    <property type="protein sequence ID" value="KKK21696.1"/>
    <property type="molecule type" value="Genomic_DNA"/>
</dbReference>
<dbReference type="VEuPathDB" id="FungiDB:P175DRAFT_0505350"/>
<dbReference type="OrthoDB" id="2152248at2759"/>
<dbReference type="SUPFAM" id="SSF53474">
    <property type="entry name" value="alpha/beta-Hydrolases"/>
    <property type="match status" value="1"/>
</dbReference>
<evidence type="ECO:0000313" key="2">
    <source>
        <dbReference type="EMBL" id="KKK21696.1"/>
    </source>
</evidence>
<keyword evidence="3" id="KW-1185">Reference proteome</keyword>
<name>A0A0F8VF45_9EURO</name>
<organism evidence="2 3">
    <name type="scientific">Aspergillus ochraceoroseus</name>
    <dbReference type="NCBI Taxonomy" id="138278"/>
    <lineage>
        <taxon>Eukaryota</taxon>
        <taxon>Fungi</taxon>
        <taxon>Dikarya</taxon>
        <taxon>Ascomycota</taxon>
        <taxon>Pezizomycotina</taxon>
        <taxon>Eurotiomycetes</taxon>
        <taxon>Eurotiomycetidae</taxon>
        <taxon>Eurotiales</taxon>
        <taxon>Aspergillaceae</taxon>
        <taxon>Aspergillus</taxon>
        <taxon>Aspergillus subgen. Nidulantes</taxon>
    </lineage>
</organism>
<accession>A0A0F8VF45</accession>
<evidence type="ECO:0000256" key="1">
    <source>
        <dbReference type="SAM" id="MobiDB-lite"/>
    </source>
</evidence>
<dbReference type="PANTHER" id="PTHR47381">
    <property type="entry name" value="ALPHA/BETA-HYDROLASES SUPERFAMILY PROTEIN"/>
    <property type="match status" value="1"/>
</dbReference>
<comment type="caution">
    <text evidence="2">The sequence shown here is derived from an EMBL/GenBank/DDBJ whole genome shotgun (WGS) entry which is preliminary data.</text>
</comment>
<feature type="compositionally biased region" description="Basic residues" evidence="1">
    <location>
        <begin position="12"/>
        <end position="22"/>
    </location>
</feature>
<gene>
    <name evidence="2" type="ORF">AOCH_005215</name>
</gene>
<dbReference type="PANTHER" id="PTHR47381:SF3">
    <property type="entry name" value="ALPHA_BETA-HYDROLASES SUPERFAMILY PROTEIN"/>
    <property type="match status" value="1"/>
</dbReference>
<dbReference type="AlphaFoldDB" id="A0A0F8VF45"/>
<proteinExistence type="predicted"/>
<dbReference type="Proteomes" id="UP000034947">
    <property type="component" value="Unassembled WGS sequence"/>
</dbReference>
<evidence type="ECO:0000313" key="3">
    <source>
        <dbReference type="Proteomes" id="UP000034947"/>
    </source>
</evidence>